<name>A0AAV2Q4X6_MEGNR</name>
<evidence type="ECO:0000313" key="2">
    <source>
        <dbReference type="EMBL" id="CAL4068937.1"/>
    </source>
</evidence>
<comment type="caution">
    <text evidence="2">The sequence shown here is derived from an EMBL/GenBank/DDBJ whole genome shotgun (WGS) entry which is preliminary data.</text>
</comment>
<evidence type="ECO:0000256" key="1">
    <source>
        <dbReference type="SAM" id="MobiDB-lite"/>
    </source>
</evidence>
<gene>
    <name evidence="2" type="ORF">MNOR_LOCUS7503</name>
</gene>
<feature type="compositionally biased region" description="Basic and acidic residues" evidence="1">
    <location>
        <begin position="1"/>
        <end position="14"/>
    </location>
</feature>
<keyword evidence="3" id="KW-1185">Reference proteome</keyword>
<dbReference type="Proteomes" id="UP001497623">
    <property type="component" value="Unassembled WGS sequence"/>
</dbReference>
<reference evidence="2 3" key="1">
    <citation type="submission" date="2024-05" db="EMBL/GenBank/DDBJ databases">
        <authorList>
            <person name="Wallberg A."/>
        </authorList>
    </citation>
    <scope>NUCLEOTIDE SEQUENCE [LARGE SCALE GENOMIC DNA]</scope>
</reference>
<accession>A0AAV2Q4X6</accession>
<dbReference type="EMBL" id="CAXKWB010003322">
    <property type="protein sequence ID" value="CAL4068937.1"/>
    <property type="molecule type" value="Genomic_DNA"/>
</dbReference>
<feature type="non-terminal residue" evidence="2">
    <location>
        <position position="1"/>
    </location>
</feature>
<organism evidence="2 3">
    <name type="scientific">Meganyctiphanes norvegica</name>
    <name type="common">Northern krill</name>
    <name type="synonym">Thysanopoda norvegica</name>
    <dbReference type="NCBI Taxonomy" id="48144"/>
    <lineage>
        <taxon>Eukaryota</taxon>
        <taxon>Metazoa</taxon>
        <taxon>Ecdysozoa</taxon>
        <taxon>Arthropoda</taxon>
        <taxon>Crustacea</taxon>
        <taxon>Multicrustacea</taxon>
        <taxon>Malacostraca</taxon>
        <taxon>Eumalacostraca</taxon>
        <taxon>Eucarida</taxon>
        <taxon>Euphausiacea</taxon>
        <taxon>Euphausiidae</taxon>
        <taxon>Meganyctiphanes</taxon>
    </lineage>
</organism>
<proteinExistence type="predicted"/>
<sequence>TVSRCLREAEDTTLREAGPQTTLHPAAPRRWLPPTRPQPDITIPDHRANHNIHTHPTSQRHTPNPPQPMTQQINTTETPLYNIDIPDPGTSTTHSKNHSPFCHWYCQSLLSPGYCRCRFYQLLLTLLQLLLLHLCGPGIKSSSVDQVSHHIDWHSGSL</sequence>
<evidence type="ECO:0000313" key="3">
    <source>
        <dbReference type="Proteomes" id="UP001497623"/>
    </source>
</evidence>
<protein>
    <submittedName>
        <fullName evidence="2">Uncharacterized protein</fullName>
    </submittedName>
</protein>
<dbReference type="AlphaFoldDB" id="A0AAV2Q4X6"/>
<feature type="region of interest" description="Disordered" evidence="1">
    <location>
        <begin position="1"/>
        <end position="34"/>
    </location>
</feature>